<dbReference type="OrthoDB" id="373498at2759"/>
<dbReference type="PANTHER" id="PTHR35517:SF1">
    <property type="entry name" value="PROTEIN ARGININE N-METHYLTRANSFERASE SFM1"/>
    <property type="match status" value="1"/>
</dbReference>
<dbReference type="Pfam" id="PF04252">
    <property type="entry name" value="SFM1-like"/>
    <property type="match status" value="1"/>
</dbReference>
<gene>
    <name evidence="1" type="ORF">AMS68_002579</name>
</gene>
<evidence type="ECO:0000313" key="2">
    <source>
        <dbReference type="Proteomes" id="UP000503462"/>
    </source>
</evidence>
<reference evidence="1 2" key="1">
    <citation type="journal article" date="2016" name="Sci. Rep.">
        <title>Peltaster fructicola genome reveals evolution from an invasive phytopathogen to an ectophytic parasite.</title>
        <authorList>
            <person name="Xu C."/>
            <person name="Chen H."/>
            <person name="Gleason M.L."/>
            <person name="Xu J.R."/>
            <person name="Liu H."/>
            <person name="Zhang R."/>
            <person name="Sun G."/>
        </authorList>
    </citation>
    <scope>NUCLEOTIDE SEQUENCE [LARGE SCALE GENOMIC DNA]</scope>
    <source>
        <strain evidence="1 2">LNHT1506</strain>
    </source>
</reference>
<dbReference type="Proteomes" id="UP000503462">
    <property type="component" value="Chromosome 2"/>
</dbReference>
<name>A0A6H0XQL5_9PEZI</name>
<sequence length="214" mass="23379">MAADEVRLGQTKHTFVVEHLDPELEAWQQLEYNAIARECKESGSSFTLSGRPSELASDPALSAIATTATSVEELLAAANIPKSRACLLDPKGEKDISPEDGELFEVFIFGGILGDEPPRDRTAELRAKGFVGRRLGPEQMTTDTAARVTRTVVQKKIPLDQIPFVDRPDIEVAKGETVSMPFKYVRLADGKPILPEGMMDLLASDADKDILDLL</sequence>
<dbReference type="InterPro" id="IPR007364">
    <property type="entry name" value="SFM1-like"/>
</dbReference>
<dbReference type="GO" id="GO:0035241">
    <property type="term" value="F:protein-arginine omega-N monomethyltransferase activity"/>
    <property type="evidence" value="ECO:0007669"/>
    <property type="project" value="TreeGrafter"/>
</dbReference>
<protein>
    <recommendedName>
        <fullName evidence="3">Carboxypeptidase D</fullName>
    </recommendedName>
</protein>
<dbReference type="PANTHER" id="PTHR35517">
    <property type="entry name" value="PROTEIN ARGININE N-METHYLTRANSFERASE SFM1"/>
    <property type="match status" value="1"/>
</dbReference>
<keyword evidence="2" id="KW-1185">Reference proteome</keyword>
<organism evidence="1 2">
    <name type="scientific">Peltaster fructicola</name>
    <dbReference type="NCBI Taxonomy" id="286661"/>
    <lineage>
        <taxon>Eukaryota</taxon>
        <taxon>Fungi</taxon>
        <taxon>Dikarya</taxon>
        <taxon>Ascomycota</taxon>
        <taxon>Pezizomycotina</taxon>
        <taxon>Dothideomycetes</taxon>
        <taxon>Dothideomycetes incertae sedis</taxon>
        <taxon>Peltaster</taxon>
    </lineage>
</organism>
<evidence type="ECO:0008006" key="3">
    <source>
        <dbReference type="Google" id="ProtNLM"/>
    </source>
</evidence>
<evidence type="ECO:0000313" key="1">
    <source>
        <dbReference type="EMBL" id="QIW97061.1"/>
    </source>
</evidence>
<dbReference type="CDD" id="cd18090">
    <property type="entry name" value="Arginine_MT_Sfm1"/>
    <property type="match status" value="1"/>
</dbReference>
<dbReference type="EMBL" id="CP051140">
    <property type="protein sequence ID" value="QIW97061.1"/>
    <property type="molecule type" value="Genomic_DNA"/>
</dbReference>
<proteinExistence type="predicted"/>
<dbReference type="AlphaFoldDB" id="A0A6H0XQL5"/>
<accession>A0A6H0XQL5</accession>